<dbReference type="Proteomes" id="UP000735302">
    <property type="component" value="Unassembled WGS sequence"/>
</dbReference>
<keyword evidence="2" id="KW-1185">Reference proteome</keyword>
<name>A0AAV4CUK0_9GAST</name>
<accession>A0AAV4CUK0</accession>
<protein>
    <submittedName>
        <fullName evidence="1">Uncharacterized protein</fullName>
    </submittedName>
</protein>
<dbReference type="AlphaFoldDB" id="A0AAV4CUK0"/>
<organism evidence="1 2">
    <name type="scientific">Plakobranchus ocellatus</name>
    <dbReference type="NCBI Taxonomy" id="259542"/>
    <lineage>
        <taxon>Eukaryota</taxon>
        <taxon>Metazoa</taxon>
        <taxon>Spiralia</taxon>
        <taxon>Lophotrochozoa</taxon>
        <taxon>Mollusca</taxon>
        <taxon>Gastropoda</taxon>
        <taxon>Heterobranchia</taxon>
        <taxon>Euthyneura</taxon>
        <taxon>Panpulmonata</taxon>
        <taxon>Sacoglossa</taxon>
        <taxon>Placobranchoidea</taxon>
        <taxon>Plakobranchidae</taxon>
        <taxon>Plakobranchus</taxon>
    </lineage>
</organism>
<comment type="caution">
    <text evidence="1">The sequence shown here is derived from an EMBL/GenBank/DDBJ whole genome shotgun (WGS) entry which is preliminary data.</text>
</comment>
<evidence type="ECO:0000313" key="2">
    <source>
        <dbReference type="Proteomes" id="UP000735302"/>
    </source>
</evidence>
<gene>
    <name evidence="1" type="ORF">PoB_006207000</name>
</gene>
<dbReference type="EMBL" id="BLXT01006999">
    <property type="protein sequence ID" value="GFO35565.1"/>
    <property type="molecule type" value="Genomic_DNA"/>
</dbReference>
<proteinExistence type="predicted"/>
<reference evidence="1 2" key="1">
    <citation type="journal article" date="2021" name="Elife">
        <title>Chloroplast acquisition without the gene transfer in kleptoplastic sea slugs, Plakobranchus ocellatus.</title>
        <authorList>
            <person name="Maeda T."/>
            <person name="Takahashi S."/>
            <person name="Yoshida T."/>
            <person name="Shimamura S."/>
            <person name="Takaki Y."/>
            <person name="Nagai Y."/>
            <person name="Toyoda A."/>
            <person name="Suzuki Y."/>
            <person name="Arimoto A."/>
            <person name="Ishii H."/>
            <person name="Satoh N."/>
            <person name="Nishiyama T."/>
            <person name="Hasebe M."/>
            <person name="Maruyama T."/>
            <person name="Minagawa J."/>
            <person name="Obokata J."/>
            <person name="Shigenobu S."/>
        </authorList>
    </citation>
    <scope>NUCLEOTIDE SEQUENCE [LARGE SCALE GENOMIC DNA]</scope>
</reference>
<evidence type="ECO:0000313" key="1">
    <source>
        <dbReference type="EMBL" id="GFO35565.1"/>
    </source>
</evidence>
<sequence>MHIAFAETAISSQHEQEWNPAPSVYKTQLVTTEPSGIQLLGYTHPDHAMLSIITSALTPAAARRDLNVVDPSTPGTSPHTLTKARFKCGRSLNTGDFSTHPDHAKLSIITPALTPAAARRDLNVVDPSTPGTFPLIQTMPS</sequence>